<feature type="binding site" description="axial binding residue" evidence="15">
    <location>
        <position position="101"/>
    </location>
    <ligand>
        <name>heme c</name>
        <dbReference type="ChEBI" id="CHEBI:61717"/>
        <label>2</label>
    </ligand>
    <ligandPart>
        <name>Fe</name>
        <dbReference type="ChEBI" id="CHEBI:18248"/>
    </ligandPart>
</feature>
<comment type="caution">
    <text evidence="17">The sequence shown here is derived from an EMBL/GenBank/DDBJ whole genome shotgun (WGS) entry which is preliminary data.</text>
</comment>
<evidence type="ECO:0000256" key="5">
    <source>
        <dbReference type="ARBA" id="ARBA00022448"/>
    </source>
</evidence>
<keyword evidence="8 16" id="KW-0732">Signal</keyword>
<dbReference type="RefSeq" id="WP_100287908.1">
    <property type="nucleotide sequence ID" value="NZ_PHHA01000003.1"/>
</dbReference>
<evidence type="ECO:0000313" key="18">
    <source>
        <dbReference type="Proteomes" id="UP000229329"/>
    </source>
</evidence>
<dbReference type="GO" id="GO:0009061">
    <property type="term" value="P:anaerobic respiration"/>
    <property type="evidence" value="ECO:0007669"/>
    <property type="project" value="InterPro"/>
</dbReference>
<evidence type="ECO:0000256" key="16">
    <source>
        <dbReference type="SAM" id="SignalP"/>
    </source>
</evidence>
<feature type="binding site" description="axial binding residue" evidence="15">
    <location>
        <position position="124"/>
    </location>
    <ligand>
        <name>heme c</name>
        <dbReference type="ChEBI" id="CHEBI:61717"/>
        <label>2</label>
    </ligand>
    <ligandPart>
        <name>Fe</name>
        <dbReference type="ChEBI" id="CHEBI:18248"/>
    </ligandPart>
</feature>
<evidence type="ECO:0000256" key="7">
    <source>
        <dbReference type="ARBA" id="ARBA00022723"/>
    </source>
</evidence>
<proteinExistence type="inferred from homology"/>
<name>A0A2M8S4A2_9PAST</name>
<dbReference type="OrthoDB" id="13290at2"/>
<organism evidence="17 18">
    <name type="scientific">Conservatibacter flavescens</name>
    <dbReference type="NCBI Taxonomy" id="28161"/>
    <lineage>
        <taxon>Bacteria</taxon>
        <taxon>Pseudomonadati</taxon>
        <taxon>Pseudomonadota</taxon>
        <taxon>Gammaproteobacteria</taxon>
        <taxon>Pasteurellales</taxon>
        <taxon>Pasteurellaceae</taxon>
        <taxon>Conservatibacter</taxon>
    </lineage>
</organism>
<feature type="binding site" description="covalent" evidence="14">
    <location>
        <position position="80"/>
    </location>
    <ligand>
        <name>heme c</name>
        <dbReference type="ChEBI" id="CHEBI:61717"/>
        <label>1</label>
    </ligand>
</feature>
<evidence type="ECO:0000256" key="11">
    <source>
        <dbReference type="ARBA" id="ARBA00023004"/>
    </source>
</evidence>
<evidence type="ECO:0000256" key="8">
    <source>
        <dbReference type="ARBA" id="ARBA00022729"/>
    </source>
</evidence>
<comment type="PTM">
    <text evidence="14">Binds 2 heme C groups per subunit.</text>
</comment>
<feature type="chain" id="PRO_5014805673" description="Periplasmic nitrate reductase, electron transfer subunit" evidence="16">
    <location>
        <begin position="20"/>
        <end position="146"/>
    </location>
</feature>
<reference evidence="17 18" key="1">
    <citation type="submission" date="2017-11" db="EMBL/GenBank/DDBJ databases">
        <title>Reclassification of Bisgaard taxon 7 as Conservatibacter flavescens gen. nov., sp. nov.</title>
        <authorList>
            <person name="Christensen H."/>
        </authorList>
    </citation>
    <scope>NUCLEOTIDE SEQUENCE [LARGE SCALE GENOMIC DNA]</scope>
    <source>
        <strain evidence="17 18">7_4</strain>
    </source>
</reference>
<evidence type="ECO:0000256" key="13">
    <source>
        <dbReference type="PIRNR" id="PIRNR006105"/>
    </source>
</evidence>
<dbReference type="PANTHER" id="PTHR38604">
    <property type="entry name" value="PERIPLASMIC NITRATE REDUCTASE, ELECTRON TRANSFER SUBUNIT"/>
    <property type="match status" value="1"/>
</dbReference>
<dbReference type="PIRSF" id="PIRSF006105">
    <property type="entry name" value="NapB"/>
    <property type="match status" value="1"/>
</dbReference>
<dbReference type="PANTHER" id="PTHR38604:SF1">
    <property type="entry name" value="PERIPLASMIC NITRATE REDUCTASE, ELECTRON TRANSFER SUBUNIT"/>
    <property type="match status" value="1"/>
</dbReference>
<dbReference type="GO" id="GO:0046872">
    <property type="term" value="F:metal ion binding"/>
    <property type="evidence" value="ECO:0007669"/>
    <property type="project" value="UniProtKB-KW"/>
</dbReference>
<evidence type="ECO:0000256" key="10">
    <source>
        <dbReference type="ARBA" id="ARBA00022982"/>
    </source>
</evidence>
<dbReference type="SUPFAM" id="SSF48695">
    <property type="entry name" value="Multiheme cytochromes"/>
    <property type="match status" value="1"/>
</dbReference>
<keyword evidence="5 13" id="KW-0813">Transport</keyword>
<dbReference type="InterPro" id="IPR005591">
    <property type="entry name" value="NapB"/>
</dbReference>
<comment type="subunit">
    <text evidence="13">Component of the periplasmic nitrate reductase NapAB complex composed of NapA and NapB.</text>
</comment>
<feature type="binding site" description="covalent" evidence="14">
    <location>
        <position position="120"/>
    </location>
    <ligand>
        <name>heme c</name>
        <dbReference type="ChEBI" id="CHEBI:61717"/>
        <label>2</label>
    </ligand>
</feature>
<feature type="binding site" description="axial binding residue" evidence="15">
    <location>
        <position position="66"/>
    </location>
    <ligand>
        <name>heme c</name>
        <dbReference type="ChEBI" id="CHEBI:61717"/>
        <label>1</label>
    </ligand>
    <ligandPart>
        <name>Fe</name>
        <dbReference type="ChEBI" id="CHEBI:18248"/>
    </ligandPart>
</feature>
<evidence type="ECO:0000256" key="3">
    <source>
        <dbReference type="ARBA" id="ARBA00007368"/>
    </source>
</evidence>
<evidence type="ECO:0000256" key="9">
    <source>
        <dbReference type="ARBA" id="ARBA00022764"/>
    </source>
</evidence>
<feature type="binding site" description="axial binding residue" evidence="15">
    <location>
        <position position="84"/>
    </location>
    <ligand>
        <name>heme c</name>
        <dbReference type="ChEBI" id="CHEBI:61717"/>
        <label>1</label>
    </ligand>
    <ligandPart>
        <name>Fe</name>
        <dbReference type="ChEBI" id="CHEBI:18248"/>
    </ligandPart>
</feature>
<evidence type="ECO:0000313" key="17">
    <source>
        <dbReference type="EMBL" id="PJG85976.1"/>
    </source>
</evidence>
<gene>
    <name evidence="17" type="ORF">CVP05_02055</name>
</gene>
<keyword evidence="9 13" id="KW-0574">Periplasm</keyword>
<dbReference type="GO" id="GO:0042597">
    <property type="term" value="C:periplasmic space"/>
    <property type="evidence" value="ECO:0007669"/>
    <property type="project" value="UniProtKB-SubCell"/>
</dbReference>
<dbReference type="FunFam" id="1.10.1130.10:FF:000001">
    <property type="entry name" value="Periplasmic nitrate reductase, electron transfer subunit"/>
    <property type="match status" value="1"/>
</dbReference>
<dbReference type="Gene3D" id="1.10.1130.10">
    <property type="entry name" value="Flavocytochrome C3, Chain A"/>
    <property type="match status" value="1"/>
</dbReference>
<keyword evidence="17" id="KW-0808">Transferase</keyword>
<feature type="binding site" description="covalent" evidence="14">
    <location>
        <position position="83"/>
    </location>
    <ligand>
        <name>heme c</name>
        <dbReference type="ChEBI" id="CHEBI:61717"/>
        <label>1</label>
    </ligand>
</feature>
<keyword evidence="7 15" id="KW-0479">Metal-binding</keyword>
<evidence type="ECO:0000256" key="14">
    <source>
        <dbReference type="PIRSR" id="PIRSR006105-1"/>
    </source>
</evidence>
<keyword evidence="10 13" id="KW-0249">Electron transport</keyword>
<evidence type="ECO:0000256" key="15">
    <source>
        <dbReference type="PIRSR" id="PIRSR006105-2"/>
    </source>
</evidence>
<protein>
    <recommendedName>
        <fullName evidence="4 13">Periplasmic nitrate reductase, electron transfer subunit</fullName>
    </recommendedName>
    <alternativeName>
        <fullName evidence="12 13">Diheme cytochrome c NapB</fullName>
    </alternativeName>
</protein>
<keyword evidence="17" id="KW-0418">Kinase</keyword>
<dbReference type="Proteomes" id="UP000229329">
    <property type="component" value="Unassembled WGS sequence"/>
</dbReference>
<comment type="subcellular location">
    <subcellularLocation>
        <location evidence="2 13">Periplasm</location>
    </subcellularLocation>
</comment>
<evidence type="ECO:0000256" key="1">
    <source>
        <dbReference type="ARBA" id="ARBA00002599"/>
    </source>
</evidence>
<dbReference type="Pfam" id="PF03892">
    <property type="entry name" value="NapB"/>
    <property type="match status" value="1"/>
</dbReference>
<feature type="signal peptide" evidence="16">
    <location>
        <begin position="1"/>
        <end position="19"/>
    </location>
</feature>
<dbReference type="EMBL" id="PHHA01000003">
    <property type="protein sequence ID" value="PJG85976.1"/>
    <property type="molecule type" value="Genomic_DNA"/>
</dbReference>
<evidence type="ECO:0000256" key="2">
    <source>
        <dbReference type="ARBA" id="ARBA00004418"/>
    </source>
</evidence>
<dbReference type="InterPro" id="IPR036280">
    <property type="entry name" value="Multihaem_cyt_sf"/>
</dbReference>
<keyword evidence="11 15" id="KW-0408">Iron</keyword>
<sequence length="146" mass="15918">MIKKTILILTALFAGSVLANTNTAVHPVGNSLEEGVEYVEPAFTMPKKEGELPALNYVNQPPMVPHATANYQITKNVNQCMNCHSVEGSRVTGATRISPTHFVSRDGKVSSDVSPRRQFCLHCHVSQADVDPIVPNEFKPMPGYGQ</sequence>
<feature type="binding site" description="covalent" evidence="14">
    <location>
        <position position="123"/>
    </location>
    <ligand>
        <name>heme c</name>
        <dbReference type="ChEBI" id="CHEBI:61717"/>
        <label>2</label>
    </ligand>
</feature>
<evidence type="ECO:0000256" key="12">
    <source>
        <dbReference type="ARBA" id="ARBA00031832"/>
    </source>
</evidence>
<comment type="function">
    <text evidence="1">Electron transfer subunit of the periplasmic nitrate reductase complex NapAB. Receives electrons from the membrane-anchored tetraheme c-type NapC protein and transfers these to NapA subunit, thus allowing electron flow between membrane and periplasm. Essential for periplasmic nitrate reduction with nitrate as the terminal electron acceptor.</text>
</comment>
<accession>A0A2M8S4A2</accession>
<dbReference type="GO" id="GO:0016301">
    <property type="term" value="F:kinase activity"/>
    <property type="evidence" value="ECO:0007669"/>
    <property type="project" value="UniProtKB-KW"/>
</dbReference>
<keyword evidence="18" id="KW-1185">Reference proteome</keyword>
<dbReference type="AlphaFoldDB" id="A0A2M8S4A2"/>
<evidence type="ECO:0000256" key="4">
    <source>
        <dbReference type="ARBA" id="ARBA00013773"/>
    </source>
</evidence>
<comment type="similarity">
    <text evidence="3 13">Belongs to the NapB family.</text>
</comment>
<keyword evidence="6 14" id="KW-0349">Heme</keyword>
<evidence type="ECO:0000256" key="6">
    <source>
        <dbReference type="ARBA" id="ARBA00022617"/>
    </source>
</evidence>